<gene>
    <name evidence="1" type="ORF">BV25DRAFT_1884350</name>
</gene>
<sequence>MELGSHLASKLEPFVLMSKSAKGAAAAKLVKDATSAPGVYFFAELLDVPNVKELSSSEHSASYSLLELFSYKTYQDYLQHKESLPELSPAHLTKLKHLSLLSFAMQQRILSYSYLQSALDISTIRQLEDLIIDAIYLDIVRGKLDQKEQQFEVEYTIGRDVPPENITDILTALENWSSTTAGVLQTLDAKITSIADQNLALQHQTEDHQRILAANLKEIAERQREGKSSTGKRSGNAGGARKDRERERERDREEDGMDVDEGPAEGSKGKNRKASQEIPGKTRSKRNRM</sequence>
<comment type="caution">
    <text evidence="1">The sequence shown here is derived from an EMBL/GenBank/DDBJ whole genome shotgun (WGS) entry which is preliminary data.</text>
</comment>
<accession>A0ACB8T535</accession>
<evidence type="ECO:0000313" key="2">
    <source>
        <dbReference type="Proteomes" id="UP000814140"/>
    </source>
</evidence>
<dbReference type="EMBL" id="MU277204">
    <property type="protein sequence ID" value="KAI0063241.1"/>
    <property type="molecule type" value="Genomic_DNA"/>
</dbReference>
<reference evidence="1" key="1">
    <citation type="submission" date="2021-03" db="EMBL/GenBank/DDBJ databases">
        <authorList>
            <consortium name="DOE Joint Genome Institute"/>
            <person name="Ahrendt S."/>
            <person name="Looney B.P."/>
            <person name="Miyauchi S."/>
            <person name="Morin E."/>
            <person name="Drula E."/>
            <person name="Courty P.E."/>
            <person name="Chicoki N."/>
            <person name="Fauchery L."/>
            <person name="Kohler A."/>
            <person name="Kuo A."/>
            <person name="Labutti K."/>
            <person name="Pangilinan J."/>
            <person name="Lipzen A."/>
            <person name="Riley R."/>
            <person name="Andreopoulos W."/>
            <person name="He G."/>
            <person name="Johnson J."/>
            <person name="Barry K.W."/>
            <person name="Grigoriev I.V."/>
            <person name="Nagy L."/>
            <person name="Hibbett D."/>
            <person name="Henrissat B."/>
            <person name="Matheny P.B."/>
            <person name="Labbe J."/>
            <person name="Martin F."/>
        </authorList>
    </citation>
    <scope>NUCLEOTIDE SEQUENCE</scope>
    <source>
        <strain evidence="1">HHB10654</strain>
    </source>
</reference>
<proteinExistence type="predicted"/>
<dbReference type="Proteomes" id="UP000814140">
    <property type="component" value="Unassembled WGS sequence"/>
</dbReference>
<name>A0ACB8T535_9AGAM</name>
<reference evidence="1" key="2">
    <citation type="journal article" date="2022" name="New Phytol.">
        <title>Evolutionary transition to the ectomycorrhizal habit in the genomes of a hyperdiverse lineage of mushroom-forming fungi.</title>
        <authorList>
            <person name="Looney B."/>
            <person name="Miyauchi S."/>
            <person name="Morin E."/>
            <person name="Drula E."/>
            <person name="Courty P.E."/>
            <person name="Kohler A."/>
            <person name="Kuo A."/>
            <person name="LaButti K."/>
            <person name="Pangilinan J."/>
            <person name="Lipzen A."/>
            <person name="Riley R."/>
            <person name="Andreopoulos W."/>
            <person name="He G."/>
            <person name="Johnson J."/>
            <person name="Nolan M."/>
            <person name="Tritt A."/>
            <person name="Barry K.W."/>
            <person name="Grigoriev I.V."/>
            <person name="Nagy L.G."/>
            <person name="Hibbett D."/>
            <person name="Henrissat B."/>
            <person name="Matheny P.B."/>
            <person name="Labbe J."/>
            <person name="Martin F.M."/>
        </authorList>
    </citation>
    <scope>NUCLEOTIDE SEQUENCE</scope>
    <source>
        <strain evidence="1">HHB10654</strain>
    </source>
</reference>
<keyword evidence="2" id="KW-1185">Reference proteome</keyword>
<protein>
    <submittedName>
        <fullName evidence="1">Uncharacterized protein</fullName>
    </submittedName>
</protein>
<organism evidence="1 2">
    <name type="scientific">Artomyces pyxidatus</name>
    <dbReference type="NCBI Taxonomy" id="48021"/>
    <lineage>
        <taxon>Eukaryota</taxon>
        <taxon>Fungi</taxon>
        <taxon>Dikarya</taxon>
        <taxon>Basidiomycota</taxon>
        <taxon>Agaricomycotina</taxon>
        <taxon>Agaricomycetes</taxon>
        <taxon>Russulales</taxon>
        <taxon>Auriscalpiaceae</taxon>
        <taxon>Artomyces</taxon>
    </lineage>
</organism>
<evidence type="ECO:0000313" key="1">
    <source>
        <dbReference type="EMBL" id="KAI0063241.1"/>
    </source>
</evidence>